<feature type="compositionally biased region" description="Basic and acidic residues" evidence="1">
    <location>
        <begin position="65"/>
        <end position="83"/>
    </location>
</feature>
<dbReference type="InterPro" id="IPR053853">
    <property type="entry name" value="FitA-like_RHH"/>
</dbReference>
<evidence type="ECO:0000313" key="4">
    <source>
        <dbReference type="Proteomes" id="UP000029078"/>
    </source>
</evidence>
<dbReference type="AlphaFoldDB" id="A0A087CVT4"/>
<dbReference type="STRING" id="78346.BRUM_0520"/>
<reference evidence="3 4" key="1">
    <citation type="submission" date="2014-03" db="EMBL/GenBank/DDBJ databases">
        <title>Genomics of Bifidobacteria.</title>
        <authorList>
            <person name="Ventura M."/>
            <person name="Milani C."/>
            <person name="Lugli G.A."/>
        </authorList>
    </citation>
    <scope>NUCLEOTIDE SEQUENCE [LARGE SCALE GENOMIC DNA]</scope>
    <source>
        <strain evidence="3 4">LMG 21811</strain>
    </source>
</reference>
<comment type="caution">
    <text evidence="3">The sequence shown here is derived from an EMBL/GenBank/DDBJ whole genome shotgun (WGS) entry which is preliminary data.</text>
</comment>
<dbReference type="RefSeq" id="WP_026646602.1">
    <property type="nucleotide sequence ID" value="NZ_CALLHR010000105.1"/>
</dbReference>
<keyword evidence="4" id="KW-1185">Reference proteome</keyword>
<organism evidence="3 4">
    <name type="scientific">Bifidobacterium ruminantium</name>
    <dbReference type="NCBI Taxonomy" id="78346"/>
    <lineage>
        <taxon>Bacteria</taxon>
        <taxon>Bacillati</taxon>
        <taxon>Actinomycetota</taxon>
        <taxon>Actinomycetes</taxon>
        <taxon>Bifidobacteriales</taxon>
        <taxon>Bifidobacteriaceae</taxon>
        <taxon>Bifidobacterium</taxon>
    </lineage>
</organism>
<dbReference type="Gene3D" id="1.10.1220.10">
    <property type="entry name" value="Met repressor-like"/>
    <property type="match status" value="1"/>
</dbReference>
<sequence length="89" mass="9863">MASITIRRLDDDVLARLKQSAHDHGRSTEAEVRSILEDYTAGYVAHGIVTAGDFFSQIRADLDGGLRDDELDLPERRNDEDGPRPVNVA</sequence>
<dbReference type="eggNOG" id="COG4691">
    <property type="taxonomic scope" value="Bacteria"/>
</dbReference>
<feature type="region of interest" description="Disordered" evidence="1">
    <location>
        <begin position="65"/>
        <end position="89"/>
    </location>
</feature>
<dbReference type="InterPro" id="IPR013321">
    <property type="entry name" value="Arc_rbn_hlx_hlx"/>
</dbReference>
<protein>
    <recommendedName>
        <fullName evidence="2">Antitoxin FitA-like ribbon-helix-helix domain-containing protein</fullName>
    </recommendedName>
</protein>
<name>A0A087CVT4_BIFRU</name>
<feature type="domain" description="Antitoxin FitA-like ribbon-helix-helix" evidence="2">
    <location>
        <begin position="2"/>
        <end position="38"/>
    </location>
</feature>
<evidence type="ECO:0000259" key="2">
    <source>
        <dbReference type="Pfam" id="PF22513"/>
    </source>
</evidence>
<dbReference type="EMBL" id="JGZL01000012">
    <property type="protein sequence ID" value="KFI87384.1"/>
    <property type="molecule type" value="Genomic_DNA"/>
</dbReference>
<dbReference type="SUPFAM" id="SSF47598">
    <property type="entry name" value="Ribbon-helix-helix"/>
    <property type="match status" value="1"/>
</dbReference>
<gene>
    <name evidence="3" type="ORF">BRUM_0520</name>
</gene>
<accession>A0A087CVT4</accession>
<dbReference type="InterPro" id="IPR010985">
    <property type="entry name" value="Ribbon_hlx_hlx"/>
</dbReference>
<evidence type="ECO:0000313" key="3">
    <source>
        <dbReference type="EMBL" id="KFI87384.1"/>
    </source>
</evidence>
<proteinExistence type="predicted"/>
<dbReference type="GO" id="GO:0006355">
    <property type="term" value="P:regulation of DNA-templated transcription"/>
    <property type="evidence" value="ECO:0007669"/>
    <property type="project" value="InterPro"/>
</dbReference>
<dbReference type="Pfam" id="PF22513">
    <property type="entry name" value="FitA-like_RHH"/>
    <property type="match status" value="1"/>
</dbReference>
<dbReference type="Proteomes" id="UP000029078">
    <property type="component" value="Unassembled WGS sequence"/>
</dbReference>
<evidence type="ECO:0000256" key="1">
    <source>
        <dbReference type="SAM" id="MobiDB-lite"/>
    </source>
</evidence>